<organism evidence="1 5">
    <name type="scientific">Didymodactylos carnosus</name>
    <dbReference type="NCBI Taxonomy" id="1234261"/>
    <lineage>
        <taxon>Eukaryota</taxon>
        <taxon>Metazoa</taxon>
        <taxon>Spiralia</taxon>
        <taxon>Gnathifera</taxon>
        <taxon>Rotifera</taxon>
        <taxon>Eurotatoria</taxon>
        <taxon>Bdelloidea</taxon>
        <taxon>Philodinida</taxon>
        <taxon>Philodinidae</taxon>
        <taxon>Didymodactylos</taxon>
    </lineage>
</organism>
<feature type="non-terminal residue" evidence="1">
    <location>
        <position position="96"/>
    </location>
</feature>
<sequence>MNLIDTVTDNVTNICCGVLCYKLNNISTTAPHESLLLPDAQYYVRNKLAESYKEVPKDFTFINKCISRFIYNVNHLGAVPLETSDGIFINLIEQQV</sequence>
<dbReference type="EMBL" id="CAJNOQ010017986">
    <property type="protein sequence ID" value="CAF1414484.1"/>
    <property type="molecule type" value="Genomic_DNA"/>
</dbReference>
<dbReference type="Proteomes" id="UP000681722">
    <property type="component" value="Unassembled WGS sequence"/>
</dbReference>
<dbReference type="EMBL" id="CAJOBA010049321">
    <property type="protein sequence ID" value="CAF4222522.1"/>
    <property type="molecule type" value="Genomic_DNA"/>
</dbReference>
<accession>A0A815M871</accession>
<proteinExistence type="predicted"/>
<dbReference type="Proteomes" id="UP000677228">
    <property type="component" value="Unassembled WGS sequence"/>
</dbReference>
<dbReference type="AlphaFoldDB" id="A0A815M871"/>
<name>A0A815M871_9BILA</name>
<evidence type="ECO:0000313" key="1">
    <source>
        <dbReference type="EMBL" id="CAF1414484.1"/>
    </source>
</evidence>
<protein>
    <submittedName>
        <fullName evidence="1">Uncharacterized protein</fullName>
    </submittedName>
</protein>
<dbReference type="EMBL" id="CAJNOK010027562">
    <property type="protein sequence ID" value="CAF1422156.1"/>
    <property type="molecule type" value="Genomic_DNA"/>
</dbReference>
<evidence type="ECO:0000313" key="2">
    <source>
        <dbReference type="EMBL" id="CAF1422156.1"/>
    </source>
</evidence>
<keyword evidence="5" id="KW-1185">Reference proteome</keyword>
<evidence type="ECO:0000313" key="4">
    <source>
        <dbReference type="EMBL" id="CAF4301225.1"/>
    </source>
</evidence>
<comment type="caution">
    <text evidence="1">The sequence shown here is derived from an EMBL/GenBank/DDBJ whole genome shotgun (WGS) entry which is preliminary data.</text>
</comment>
<evidence type="ECO:0000313" key="3">
    <source>
        <dbReference type="EMBL" id="CAF4222522.1"/>
    </source>
</evidence>
<gene>
    <name evidence="1" type="ORF">GPM918_LOCUS33573</name>
    <name evidence="2" type="ORF">OVA965_LOCUS33731</name>
    <name evidence="4" type="ORF">SRO942_LOCUS34260</name>
    <name evidence="3" type="ORF">TMI583_LOCUS34626</name>
</gene>
<dbReference type="Proteomes" id="UP000682733">
    <property type="component" value="Unassembled WGS sequence"/>
</dbReference>
<dbReference type="EMBL" id="CAJOBC010083413">
    <property type="protein sequence ID" value="CAF4301225.1"/>
    <property type="molecule type" value="Genomic_DNA"/>
</dbReference>
<dbReference type="Proteomes" id="UP000663829">
    <property type="component" value="Unassembled WGS sequence"/>
</dbReference>
<reference evidence="1" key="1">
    <citation type="submission" date="2021-02" db="EMBL/GenBank/DDBJ databases">
        <authorList>
            <person name="Nowell W R."/>
        </authorList>
    </citation>
    <scope>NUCLEOTIDE SEQUENCE</scope>
</reference>
<evidence type="ECO:0000313" key="5">
    <source>
        <dbReference type="Proteomes" id="UP000663829"/>
    </source>
</evidence>